<reference evidence="6" key="2">
    <citation type="submission" date="2025-09" db="UniProtKB">
        <authorList>
            <consortium name="Ensembl"/>
        </authorList>
    </citation>
    <scope>IDENTIFICATION</scope>
</reference>
<dbReference type="SUPFAM" id="SSF56672">
    <property type="entry name" value="DNA/RNA polymerases"/>
    <property type="match status" value="1"/>
</dbReference>
<dbReference type="Pfam" id="PF00077">
    <property type="entry name" value="RVP"/>
    <property type="match status" value="1"/>
</dbReference>
<dbReference type="Ensembl" id="ENSPCLT00000030526.1">
    <property type="protein sequence ID" value="ENSPCLP00000022050.1"/>
    <property type="gene ID" value="ENSPCLG00000019375.1"/>
</dbReference>
<dbReference type="Gene3D" id="2.40.70.10">
    <property type="entry name" value="Acid Proteases"/>
    <property type="match status" value="1"/>
</dbReference>
<proteinExistence type="inferred from homology"/>
<dbReference type="InterPro" id="IPR021109">
    <property type="entry name" value="Peptidase_aspartic_dom_sf"/>
</dbReference>
<keyword evidence="3" id="KW-0378">Hydrolase</keyword>
<sequence length="488" mass="55181">MTEQTFQEPLVNGKPVTFLVDTGATLSLLNFDVPEKSLETVMIKGVSGMEEKVLTKPLPILLFNRLTWVQFVISPTSPISLLGRDVLRELGTKLDLNSKTTKLYFWGNVFAVEKEPKQKQEIPVELKEIPKEFWSRNSQGVGFLKSAKPVEIKTKEGPPPSVKQYPVVTEALPSLRKQIQKFVDEEILRPVVSPYNTPILPVNKNRLDANGDPEYWFVQDLRAINEYVEAPHPVVPDLPLILTEIPAWSRWYTVLDLTGAFFSIPIAQNSQAIFAFTWEGKQFTWTRLPQGFTSSPTLFSQILKNDLKDVELPEKSTLIKYVDDLLIASVTREACVKDTQYLCQKLYEKGHKVSLSKLQFCKTEVKYLGFILSLGERKLDPDRVAAIQEIARPVTKKQMRAFLGQAGFCQPWILGYSELIKPLTETTREQAVEPIPWTDKLQTAFLSEKQALMSAPALGLPDYSKPFHLYVTEMSGHAKGVLTQKLGP</sequence>
<protein>
    <recommendedName>
        <fullName evidence="2">ribonuclease H</fullName>
        <ecNumber evidence="2">3.1.26.4</ecNumber>
    </recommendedName>
</protein>
<dbReference type="InterPro" id="IPR018061">
    <property type="entry name" value="Retropepsins"/>
</dbReference>
<comment type="similarity">
    <text evidence="1">Belongs to the beta type-B retroviral polymerase family. HERV class-II K(HML-2) pol subfamily.</text>
</comment>
<dbReference type="InterPro" id="IPR043502">
    <property type="entry name" value="DNA/RNA_pol_sf"/>
</dbReference>
<name>A0A669QQR7_PHACC</name>
<dbReference type="Gene3D" id="3.30.70.270">
    <property type="match status" value="2"/>
</dbReference>
<feature type="domain" description="Reverse transcriptase" evidence="5">
    <location>
        <begin position="183"/>
        <end position="372"/>
    </location>
</feature>
<dbReference type="EC" id="3.1.26.4" evidence="2"/>
<dbReference type="InterPro" id="IPR051320">
    <property type="entry name" value="Viral_Replic_Matur_Polypro"/>
</dbReference>
<dbReference type="InterPro" id="IPR043128">
    <property type="entry name" value="Rev_trsase/Diguanyl_cyclase"/>
</dbReference>
<dbReference type="GO" id="GO:0006508">
    <property type="term" value="P:proteolysis"/>
    <property type="evidence" value="ECO:0007669"/>
    <property type="project" value="InterPro"/>
</dbReference>
<dbReference type="Gene3D" id="3.10.10.10">
    <property type="entry name" value="HIV Type 1 Reverse Transcriptase, subunit A, domain 1"/>
    <property type="match status" value="1"/>
</dbReference>
<evidence type="ECO:0000259" key="4">
    <source>
        <dbReference type="PROSITE" id="PS50175"/>
    </source>
</evidence>
<dbReference type="PROSITE" id="PS50878">
    <property type="entry name" value="RT_POL"/>
    <property type="match status" value="1"/>
</dbReference>
<dbReference type="GO" id="GO:0004190">
    <property type="term" value="F:aspartic-type endopeptidase activity"/>
    <property type="evidence" value="ECO:0007669"/>
    <property type="project" value="InterPro"/>
</dbReference>
<dbReference type="InterPro" id="IPR000477">
    <property type="entry name" value="RT_dom"/>
</dbReference>
<evidence type="ECO:0000256" key="2">
    <source>
        <dbReference type="ARBA" id="ARBA00012180"/>
    </source>
</evidence>
<keyword evidence="7" id="KW-1185">Reference proteome</keyword>
<dbReference type="Proteomes" id="UP000472261">
    <property type="component" value="Unplaced"/>
</dbReference>
<reference evidence="6" key="1">
    <citation type="submission" date="2025-08" db="UniProtKB">
        <authorList>
            <consortium name="Ensembl"/>
        </authorList>
    </citation>
    <scope>IDENTIFICATION</scope>
</reference>
<organism evidence="6 7">
    <name type="scientific">Phasianus colchicus</name>
    <name type="common">Common pheasant</name>
    <dbReference type="NCBI Taxonomy" id="9054"/>
    <lineage>
        <taxon>Eukaryota</taxon>
        <taxon>Metazoa</taxon>
        <taxon>Chordata</taxon>
        <taxon>Craniata</taxon>
        <taxon>Vertebrata</taxon>
        <taxon>Euteleostomi</taxon>
        <taxon>Archelosauria</taxon>
        <taxon>Archosauria</taxon>
        <taxon>Dinosauria</taxon>
        <taxon>Saurischia</taxon>
        <taxon>Theropoda</taxon>
        <taxon>Coelurosauria</taxon>
        <taxon>Aves</taxon>
        <taxon>Neognathae</taxon>
        <taxon>Galloanserae</taxon>
        <taxon>Galliformes</taxon>
        <taxon>Phasianidae</taxon>
        <taxon>Phasianinae</taxon>
        <taxon>Phasianus</taxon>
    </lineage>
</organism>
<dbReference type="GO" id="GO:0004523">
    <property type="term" value="F:RNA-DNA hybrid ribonuclease activity"/>
    <property type="evidence" value="ECO:0007669"/>
    <property type="project" value="UniProtKB-EC"/>
</dbReference>
<dbReference type="PROSITE" id="PS50175">
    <property type="entry name" value="ASP_PROT_RETROV"/>
    <property type="match status" value="1"/>
</dbReference>
<dbReference type="SUPFAM" id="SSF50630">
    <property type="entry name" value="Acid proteases"/>
    <property type="match status" value="1"/>
</dbReference>
<dbReference type="Gene3D" id="3.10.20.370">
    <property type="match status" value="1"/>
</dbReference>
<accession>A0A669QQR7</accession>
<evidence type="ECO:0000313" key="6">
    <source>
        <dbReference type="Ensembl" id="ENSPCLP00000022050.1"/>
    </source>
</evidence>
<dbReference type="PANTHER" id="PTHR33064:SF37">
    <property type="entry name" value="RIBONUCLEASE H"/>
    <property type="match status" value="1"/>
</dbReference>
<evidence type="ECO:0000259" key="5">
    <source>
        <dbReference type="PROSITE" id="PS50878"/>
    </source>
</evidence>
<evidence type="ECO:0000313" key="7">
    <source>
        <dbReference type="Proteomes" id="UP000472261"/>
    </source>
</evidence>
<feature type="domain" description="Peptidase A2" evidence="4">
    <location>
        <begin position="16"/>
        <end position="86"/>
    </location>
</feature>
<dbReference type="AlphaFoldDB" id="A0A669QQR7"/>
<dbReference type="OMA" id="WASSSND"/>
<dbReference type="PANTHER" id="PTHR33064">
    <property type="entry name" value="POL PROTEIN"/>
    <property type="match status" value="1"/>
</dbReference>
<dbReference type="Pfam" id="PF00078">
    <property type="entry name" value="RVT_1"/>
    <property type="match status" value="1"/>
</dbReference>
<evidence type="ECO:0000256" key="1">
    <source>
        <dbReference type="ARBA" id="ARBA00010879"/>
    </source>
</evidence>
<dbReference type="InterPro" id="IPR001995">
    <property type="entry name" value="Peptidase_A2_cat"/>
</dbReference>
<dbReference type="PROSITE" id="PS00141">
    <property type="entry name" value="ASP_PROTEASE"/>
    <property type="match status" value="1"/>
</dbReference>
<dbReference type="InterPro" id="IPR001969">
    <property type="entry name" value="Aspartic_peptidase_AS"/>
</dbReference>
<evidence type="ECO:0000256" key="3">
    <source>
        <dbReference type="ARBA" id="ARBA00022801"/>
    </source>
</evidence>